<evidence type="ECO:0000313" key="1">
    <source>
        <dbReference type="EMBL" id="DAD70079.1"/>
    </source>
</evidence>
<proteinExistence type="predicted"/>
<protein>
    <submittedName>
        <fullName evidence="1">Uncharacterized protein</fullName>
    </submittedName>
</protein>
<accession>A0A8S5LJQ4</accession>
<name>A0A8S5LJQ4_9CAUD</name>
<organism evidence="1">
    <name type="scientific">Myoviridae sp. ct6F13</name>
    <dbReference type="NCBI Taxonomy" id="2827602"/>
    <lineage>
        <taxon>Viruses</taxon>
        <taxon>Duplodnaviria</taxon>
        <taxon>Heunggongvirae</taxon>
        <taxon>Uroviricota</taxon>
        <taxon>Caudoviricetes</taxon>
    </lineage>
</organism>
<reference evidence="1" key="1">
    <citation type="journal article" date="2021" name="Proc. Natl. Acad. Sci. U.S.A.">
        <title>A Catalog of Tens of Thousands of Viruses from Human Metagenomes Reveals Hidden Associations with Chronic Diseases.</title>
        <authorList>
            <person name="Tisza M.J."/>
            <person name="Buck C.B."/>
        </authorList>
    </citation>
    <scope>NUCLEOTIDE SEQUENCE</scope>
    <source>
        <strain evidence="1">Ct6F13</strain>
    </source>
</reference>
<sequence>MATCHPSVYSVSYVFTHINFNVISTVLYAPI</sequence>
<dbReference type="EMBL" id="BK015859">
    <property type="protein sequence ID" value="DAD70079.1"/>
    <property type="molecule type" value="Genomic_DNA"/>
</dbReference>